<keyword evidence="4" id="KW-1133">Transmembrane helix</keyword>
<keyword evidence="4" id="KW-0812">Transmembrane</keyword>
<evidence type="ECO:0000256" key="3">
    <source>
        <dbReference type="PIRSR" id="PIRSR602401-1"/>
    </source>
</evidence>
<dbReference type="PANTHER" id="PTHR24305:SF166">
    <property type="entry name" value="CYTOCHROME P450 12A4, MITOCHONDRIAL-RELATED"/>
    <property type="match status" value="1"/>
</dbReference>
<dbReference type="EMBL" id="FMSP01000003">
    <property type="protein sequence ID" value="SCV68844.1"/>
    <property type="molecule type" value="Genomic_DNA"/>
</dbReference>
<dbReference type="Pfam" id="PF00067">
    <property type="entry name" value="p450"/>
    <property type="match status" value="1"/>
</dbReference>
<keyword evidence="2" id="KW-0560">Oxidoreductase</keyword>
<evidence type="ECO:0000256" key="2">
    <source>
        <dbReference type="ARBA" id="ARBA00023002"/>
    </source>
</evidence>
<protein>
    <submittedName>
        <fullName evidence="5">BQ2448_965 protein</fullName>
    </submittedName>
</protein>
<comment type="cofactor">
    <cofactor evidence="3">
        <name>heme</name>
        <dbReference type="ChEBI" id="CHEBI:30413"/>
    </cofactor>
</comment>
<evidence type="ECO:0000313" key="6">
    <source>
        <dbReference type="Proteomes" id="UP000198372"/>
    </source>
</evidence>
<dbReference type="OrthoDB" id="1470350at2759"/>
<proteinExistence type="inferred from homology"/>
<feature type="binding site" description="axial binding residue" evidence="3">
    <location>
        <position position="532"/>
    </location>
    <ligand>
        <name>heme</name>
        <dbReference type="ChEBI" id="CHEBI:30413"/>
    </ligand>
    <ligandPart>
        <name>Fe</name>
        <dbReference type="ChEBI" id="CHEBI:18248"/>
    </ligandPart>
</feature>
<dbReference type="GO" id="GO:0020037">
    <property type="term" value="F:heme binding"/>
    <property type="evidence" value="ECO:0007669"/>
    <property type="project" value="InterPro"/>
</dbReference>
<name>A0A238FAD8_9BASI</name>
<dbReference type="GO" id="GO:0005506">
    <property type="term" value="F:iron ion binding"/>
    <property type="evidence" value="ECO:0007669"/>
    <property type="project" value="InterPro"/>
</dbReference>
<reference evidence="6" key="1">
    <citation type="submission" date="2016-09" db="EMBL/GenBank/DDBJ databases">
        <authorList>
            <person name="Jeantristanb JTB J.-T."/>
            <person name="Ricardo R."/>
        </authorList>
    </citation>
    <scope>NUCLEOTIDE SEQUENCE [LARGE SCALE GENOMIC DNA]</scope>
</reference>
<organism evidence="5 6">
    <name type="scientific">Microbotryum intermedium</name>
    <dbReference type="NCBI Taxonomy" id="269621"/>
    <lineage>
        <taxon>Eukaryota</taxon>
        <taxon>Fungi</taxon>
        <taxon>Dikarya</taxon>
        <taxon>Basidiomycota</taxon>
        <taxon>Pucciniomycotina</taxon>
        <taxon>Microbotryomycetes</taxon>
        <taxon>Microbotryales</taxon>
        <taxon>Microbotryaceae</taxon>
        <taxon>Microbotryum</taxon>
    </lineage>
</organism>
<keyword evidence="6" id="KW-1185">Reference proteome</keyword>
<evidence type="ECO:0000256" key="4">
    <source>
        <dbReference type="SAM" id="Phobius"/>
    </source>
</evidence>
<dbReference type="Proteomes" id="UP000198372">
    <property type="component" value="Unassembled WGS sequence"/>
</dbReference>
<dbReference type="Gene3D" id="1.10.630.10">
    <property type="entry name" value="Cytochrome P450"/>
    <property type="match status" value="1"/>
</dbReference>
<dbReference type="PRINTS" id="PR00463">
    <property type="entry name" value="EP450I"/>
</dbReference>
<comment type="similarity">
    <text evidence="1">Belongs to the cytochrome P450 family.</text>
</comment>
<keyword evidence="3" id="KW-0349">Heme</keyword>
<accession>A0A238FAD8</accession>
<dbReference type="PRINTS" id="PR00385">
    <property type="entry name" value="P450"/>
</dbReference>
<evidence type="ECO:0000313" key="5">
    <source>
        <dbReference type="EMBL" id="SCV68844.1"/>
    </source>
</evidence>
<evidence type="ECO:0000256" key="1">
    <source>
        <dbReference type="ARBA" id="ARBA00010617"/>
    </source>
</evidence>
<dbReference type="PANTHER" id="PTHR24305">
    <property type="entry name" value="CYTOCHROME P450"/>
    <property type="match status" value="1"/>
</dbReference>
<dbReference type="STRING" id="269621.A0A238FAD8"/>
<dbReference type="InterPro" id="IPR002401">
    <property type="entry name" value="Cyt_P450_E_grp-I"/>
</dbReference>
<dbReference type="InterPro" id="IPR001128">
    <property type="entry name" value="Cyt_P450"/>
</dbReference>
<dbReference type="SUPFAM" id="SSF48264">
    <property type="entry name" value="Cytochrome P450"/>
    <property type="match status" value="1"/>
</dbReference>
<dbReference type="InterPro" id="IPR050121">
    <property type="entry name" value="Cytochrome_P450_monoxygenase"/>
</dbReference>
<keyword evidence="3" id="KW-0479">Metal-binding</keyword>
<dbReference type="AlphaFoldDB" id="A0A238FAD8"/>
<dbReference type="GO" id="GO:0004497">
    <property type="term" value="F:monooxygenase activity"/>
    <property type="evidence" value="ECO:0007669"/>
    <property type="project" value="InterPro"/>
</dbReference>
<keyword evidence="4" id="KW-0472">Membrane</keyword>
<feature type="transmembrane region" description="Helical" evidence="4">
    <location>
        <begin position="17"/>
        <end position="40"/>
    </location>
</feature>
<dbReference type="CDD" id="cd11069">
    <property type="entry name" value="CYP_FUM15-like"/>
    <property type="match status" value="1"/>
</dbReference>
<sequence>MDACLASMWWASSAWHLVLPTILTVILFQAASLLLFTLWYHLRRRQNLSRIPGPPSHSVLLGNLDRITSEPPGAPQKDWSRQYGGLFKFRGFLGEERLCVTDPIALSHVVVQNGYKYVKPSEVRGNLARNLGSGLLFAEGDEHRRQKRIMMPAFSPSALRGLVPTIFDLSYKLKDRWMALIDAAKSDANVFASREKMAEWEENREEGEVVLDVLKWLSKLTLDTIGVAGFGYDFGALSETSSELASAFQEVLSGGGAIPKRVPVSQFILTRLTGHFATLFPRINLSKVIPNKRVQMIRNFTETMERASRRIIQEKKEELRAGDGGAETSIGGGRSLISLLLKSNLGEAKARMSDVELRGQIATFMFAGNETTSTTLTWLLHYLSLHPSIQARSRQEIRQARAKAFREHGRQDLNAEDINGLTYLDAIVREVLRLEPPVALSTLQVSEDDVIPLGVPIKTTDGNLISLVEVKKYQILVIPIGAVNTNPNIFGDNADEFVPERWLVKEGEMGAISGNVGVYSNLMTFMAGPRACIGYRFALLELKVITSVLIDNFTFSPRDSADDMANKLSRRSLIVTRPLIIDEENLGHRLPLRIRIADRDEEEL</sequence>
<dbReference type="GO" id="GO:0016705">
    <property type="term" value="F:oxidoreductase activity, acting on paired donors, with incorporation or reduction of molecular oxygen"/>
    <property type="evidence" value="ECO:0007669"/>
    <property type="project" value="InterPro"/>
</dbReference>
<dbReference type="InterPro" id="IPR036396">
    <property type="entry name" value="Cyt_P450_sf"/>
</dbReference>
<keyword evidence="3" id="KW-0408">Iron</keyword>
<gene>
    <name evidence="5" type="ORF">BQ2448_965</name>
</gene>